<evidence type="ECO:0000313" key="1">
    <source>
        <dbReference type="EMBL" id="KAK9878497.1"/>
    </source>
</evidence>
<dbReference type="InterPro" id="IPR028150">
    <property type="entry name" value="Lustrin_cystein"/>
</dbReference>
<feature type="non-terminal residue" evidence="1">
    <location>
        <position position="78"/>
    </location>
</feature>
<accession>A0AAW1UCR7</accession>
<dbReference type="InterPro" id="IPR006150">
    <property type="entry name" value="Cys_repeat_1"/>
</dbReference>
<name>A0AAW1UCR7_9CUCU</name>
<reference evidence="1 2" key="1">
    <citation type="submission" date="2023-03" db="EMBL/GenBank/DDBJ databases">
        <title>Genome insight into feeding habits of ladybird beetles.</title>
        <authorList>
            <person name="Li H.-S."/>
            <person name="Huang Y.-H."/>
            <person name="Pang H."/>
        </authorList>
    </citation>
    <scope>NUCLEOTIDE SEQUENCE [LARGE SCALE GENOMIC DNA]</scope>
    <source>
        <strain evidence="1">SYSU_2023b</strain>
        <tissue evidence="1">Whole body</tissue>
    </source>
</reference>
<sequence>PTKSCIRESLRTGTPLTDDISGAPVACALKNEDGTLCPSNYECKAVVGSTQAACCPVIYELEAEASEGYEVPEGRSQT</sequence>
<feature type="non-terminal residue" evidence="1">
    <location>
        <position position="1"/>
    </location>
</feature>
<dbReference type="AlphaFoldDB" id="A0AAW1UCR7"/>
<comment type="caution">
    <text evidence="1">The sequence shown here is derived from an EMBL/GenBank/DDBJ whole genome shotgun (WGS) entry which is preliminary data.</text>
</comment>
<dbReference type="Pfam" id="PF14625">
    <property type="entry name" value="Lustrin_cystein"/>
    <property type="match status" value="1"/>
</dbReference>
<keyword evidence="2" id="KW-1185">Reference proteome</keyword>
<proteinExistence type="predicted"/>
<organism evidence="1 2">
    <name type="scientific">Henosepilachna vigintioctopunctata</name>
    <dbReference type="NCBI Taxonomy" id="420089"/>
    <lineage>
        <taxon>Eukaryota</taxon>
        <taxon>Metazoa</taxon>
        <taxon>Ecdysozoa</taxon>
        <taxon>Arthropoda</taxon>
        <taxon>Hexapoda</taxon>
        <taxon>Insecta</taxon>
        <taxon>Pterygota</taxon>
        <taxon>Neoptera</taxon>
        <taxon>Endopterygota</taxon>
        <taxon>Coleoptera</taxon>
        <taxon>Polyphaga</taxon>
        <taxon>Cucujiformia</taxon>
        <taxon>Coccinelloidea</taxon>
        <taxon>Coccinellidae</taxon>
        <taxon>Epilachninae</taxon>
        <taxon>Epilachnini</taxon>
        <taxon>Henosepilachna</taxon>
    </lineage>
</organism>
<gene>
    <name evidence="1" type="ORF">WA026_022393</name>
</gene>
<dbReference type="SMART" id="SM00289">
    <property type="entry name" value="WR1"/>
    <property type="match status" value="1"/>
</dbReference>
<dbReference type="Proteomes" id="UP001431783">
    <property type="component" value="Unassembled WGS sequence"/>
</dbReference>
<evidence type="ECO:0000313" key="2">
    <source>
        <dbReference type="Proteomes" id="UP001431783"/>
    </source>
</evidence>
<protein>
    <submittedName>
        <fullName evidence="1">Uncharacterized protein</fullName>
    </submittedName>
</protein>
<dbReference type="EMBL" id="JARQZJ010000049">
    <property type="protein sequence ID" value="KAK9878497.1"/>
    <property type="molecule type" value="Genomic_DNA"/>
</dbReference>